<dbReference type="InterPro" id="IPR029068">
    <property type="entry name" value="Glyas_Bleomycin-R_OHBP_Dase"/>
</dbReference>
<dbReference type="Pfam" id="PF12840">
    <property type="entry name" value="HTH_20"/>
    <property type="match status" value="1"/>
</dbReference>
<dbReference type="InterPro" id="IPR049789">
    <property type="entry name" value="ArsI/CadI-like"/>
</dbReference>
<evidence type="ECO:0000259" key="2">
    <source>
        <dbReference type="PROSITE" id="PS51819"/>
    </source>
</evidence>
<dbReference type="PROSITE" id="PS50987">
    <property type="entry name" value="HTH_ARSR_2"/>
    <property type="match status" value="1"/>
</dbReference>
<dbReference type="SUPFAM" id="SSF54593">
    <property type="entry name" value="Glyoxalase/Bleomycin resistance protein/Dihydroxybiphenyl dioxygenase"/>
    <property type="match status" value="1"/>
</dbReference>
<dbReference type="NCBIfam" id="NF041414">
    <property type="entry name" value="ArsI_CadI_VOC"/>
    <property type="match status" value="1"/>
</dbReference>
<comment type="caution">
    <text evidence="3">The sequence shown here is derived from an EMBL/GenBank/DDBJ whole genome shotgun (WGS) entry which is preliminary data.</text>
</comment>
<dbReference type="PRINTS" id="PR00778">
    <property type="entry name" value="HTHARSR"/>
</dbReference>
<dbReference type="GO" id="GO:0046686">
    <property type="term" value="P:response to cadmium ion"/>
    <property type="evidence" value="ECO:0007669"/>
    <property type="project" value="TreeGrafter"/>
</dbReference>
<dbReference type="InterPro" id="IPR011991">
    <property type="entry name" value="ArsR-like_HTH"/>
</dbReference>
<dbReference type="PANTHER" id="PTHR41294">
    <property type="entry name" value="CADMIUM-INDUCED PROTEIN CADI"/>
    <property type="match status" value="1"/>
</dbReference>
<dbReference type="InterPro" id="IPR052393">
    <property type="entry name" value="Cadmium-induced_rsp"/>
</dbReference>
<dbReference type="EMBL" id="AUZZ01002459">
    <property type="protein sequence ID" value="EQD60413.1"/>
    <property type="molecule type" value="Genomic_DNA"/>
</dbReference>
<dbReference type="Pfam" id="PF00903">
    <property type="entry name" value="Glyoxalase"/>
    <property type="match status" value="1"/>
</dbReference>
<dbReference type="InterPro" id="IPR001845">
    <property type="entry name" value="HTH_ArsR_DNA-bd_dom"/>
</dbReference>
<dbReference type="InterPro" id="IPR004360">
    <property type="entry name" value="Glyas_Fos-R_dOase_dom"/>
</dbReference>
<proteinExistence type="predicted"/>
<feature type="domain" description="HTH arsR-type" evidence="1">
    <location>
        <begin position="1"/>
        <end position="95"/>
    </location>
</feature>
<dbReference type="InterPro" id="IPR036388">
    <property type="entry name" value="WH-like_DNA-bd_sf"/>
</dbReference>
<dbReference type="GO" id="GO:0003700">
    <property type="term" value="F:DNA-binding transcription factor activity"/>
    <property type="evidence" value="ECO:0007669"/>
    <property type="project" value="InterPro"/>
</dbReference>
<organism evidence="3">
    <name type="scientific">mine drainage metagenome</name>
    <dbReference type="NCBI Taxonomy" id="410659"/>
    <lineage>
        <taxon>unclassified sequences</taxon>
        <taxon>metagenomes</taxon>
        <taxon>ecological metagenomes</taxon>
    </lineage>
</organism>
<evidence type="ECO:0000259" key="1">
    <source>
        <dbReference type="PROSITE" id="PS50987"/>
    </source>
</evidence>
<dbReference type="InterPro" id="IPR037523">
    <property type="entry name" value="VOC_core"/>
</dbReference>
<dbReference type="Gene3D" id="1.10.10.10">
    <property type="entry name" value="Winged helix-like DNA-binding domain superfamily/Winged helix DNA-binding domain"/>
    <property type="match status" value="1"/>
</dbReference>
<dbReference type="PROSITE" id="PS51819">
    <property type="entry name" value="VOC"/>
    <property type="match status" value="1"/>
</dbReference>
<dbReference type="NCBIfam" id="NF033788">
    <property type="entry name" value="HTH_metalloreg"/>
    <property type="match status" value="1"/>
</dbReference>
<dbReference type="PANTHER" id="PTHR41294:SF1">
    <property type="entry name" value="CADMIUM-INDUCED PROTEIN CADI"/>
    <property type="match status" value="1"/>
</dbReference>
<dbReference type="AlphaFoldDB" id="T1AVQ1"/>
<sequence length="291" mass="30977">MELNESITALKALAQDTRLALYRMLVQTGPEGLSVGALAARLRVPDSTLSAHLRVLRAAGLVRDERRGRVIQCRADFAHMDALLAYLTENCCAAPAPALARFQPPANLNPHPGPTAMKRFHVHVNVADLATSIGYYQTLFGCAPNVVQPDYAKWMLDDPRVNFAISQRGRAPGVDHLGVQADGVEELAAIGARLSAADAVTLVEQDTTCCYARSDKFWSEDPQGLRWESFRSVGGAASYYAPGHVQSVGACCGPELNVASAASPRCCGPQPVAGSDCRTPAPQSSGCCASR</sequence>
<dbReference type="SMART" id="SM00418">
    <property type="entry name" value="HTH_ARSR"/>
    <property type="match status" value="1"/>
</dbReference>
<evidence type="ECO:0000313" key="3">
    <source>
        <dbReference type="EMBL" id="EQD60413.1"/>
    </source>
</evidence>
<gene>
    <name evidence="3" type="ORF">B2A_03695</name>
</gene>
<dbReference type="Gene3D" id="3.10.180.10">
    <property type="entry name" value="2,3-Dihydroxybiphenyl 1,2-Dioxygenase, domain 1"/>
    <property type="match status" value="1"/>
</dbReference>
<reference evidence="3" key="1">
    <citation type="submission" date="2013-08" db="EMBL/GenBank/DDBJ databases">
        <authorList>
            <person name="Mendez C."/>
            <person name="Richter M."/>
            <person name="Ferrer M."/>
            <person name="Sanchez J."/>
        </authorList>
    </citation>
    <scope>NUCLEOTIDE SEQUENCE</scope>
</reference>
<dbReference type="InterPro" id="IPR036390">
    <property type="entry name" value="WH_DNA-bd_sf"/>
</dbReference>
<protein>
    <submittedName>
        <fullName evidence="3">Glyoxalase family protein family</fullName>
    </submittedName>
</protein>
<dbReference type="SUPFAM" id="SSF46785">
    <property type="entry name" value="Winged helix' DNA-binding domain"/>
    <property type="match status" value="1"/>
</dbReference>
<reference evidence="3" key="2">
    <citation type="journal article" date="2014" name="ISME J.">
        <title>Microbial stratification in low pH oxic and suboxic macroscopic growths along an acid mine drainage.</title>
        <authorList>
            <person name="Mendez-Garcia C."/>
            <person name="Mesa V."/>
            <person name="Sprenger R.R."/>
            <person name="Richter M."/>
            <person name="Diez M.S."/>
            <person name="Solano J."/>
            <person name="Bargiela R."/>
            <person name="Golyshina O.V."/>
            <person name="Manteca A."/>
            <person name="Ramos J.L."/>
            <person name="Gallego J.R."/>
            <person name="Llorente I."/>
            <person name="Martins Dos Santos V.A."/>
            <person name="Jensen O.N."/>
            <person name="Pelaez A.I."/>
            <person name="Sanchez J."/>
            <person name="Ferrer M."/>
        </authorList>
    </citation>
    <scope>NUCLEOTIDE SEQUENCE</scope>
</reference>
<dbReference type="CDD" id="cd00090">
    <property type="entry name" value="HTH_ARSR"/>
    <property type="match status" value="1"/>
</dbReference>
<feature type="domain" description="VOC" evidence="2">
    <location>
        <begin position="118"/>
        <end position="232"/>
    </location>
</feature>
<accession>T1AVQ1</accession>
<name>T1AVQ1_9ZZZZ</name>